<dbReference type="GO" id="GO:0043176">
    <property type="term" value="F:amine binding"/>
    <property type="evidence" value="ECO:0007669"/>
    <property type="project" value="InterPro"/>
</dbReference>
<reference evidence="1" key="1">
    <citation type="journal article" date="2017" name="Front. Cell. Infect. Microbiol.">
        <title>The Distinct Transcriptional Response of the Midgut of Amblyomma sculptum and Amblyomma aureolatum Ticks to Rickettsia rickettsii Correlates to Their Differences in Susceptibility to Infection.</title>
        <authorList>
            <person name="Martins L.A."/>
            <person name="Galletti M.F.B.M."/>
            <person name="Ribeiro J.M."/>
            <person name="Fujita A."/>
            <person name="Costa F.B."/>
            <person name="Labruna M.B."/>
            <person name="Daffre S."/>
            <person name="Fogaca A.C."/>
        </authorList>
    </citation>
    <scope>NUCLEOTIDE SEQUENCE</scope>
</reference>
<evidence type="ECO:0000313" key="1">
    <source>
        <dbReference type="EMBL" id="JAT93243.1"/>
    </source>
</evidence>
<protein>
    <submittedName>
        <fullName evidence="1">Putative group ii salivary lipocalin lipocalin</fullName>
    </submittedName>
</protein>
<dbReference type="EMBL" id="GFAC01005945">
    <property type="protein sequence ID" value="JAT93243.1"/>
    <property type="molecule type" value="mRNA"/>
</dbReference>
<dbReference type="Pfam" id="PF02098">
    <property type="entry name" value="His_binding"/>
    <property type="match status" value="1"/>
</dbReference>
<feature type="non-terminal residue" evidence="1">
    <location>
        <position position="1"/>
    </location>
</feature>
<sequence>YVWFTNYGRNDMYHCQSSEILEVKSEDMWNVRLRVMEPGAKNLSCFDTQVNITKKKGTERNVLSYKVGPRRSVQKRELIYVNENATCYILRDLDVKTTEGQYECQLLMTQFTAGLDIPSDCKKNYTCHCGNRMAGSFRFYCLKEADNATLCPTSPVPQC</sequence>
<name>A0A1E1X1U8_9ACAR</name>
<dbReference type="AlphaFoldDB" id="A0A1E1X1U8"/>
<proteinExistence type="evidence at transcript level"/>
<dbReference type="GO" id="GO:0030682">
    <property type="term" value="P:symbiont-mediated perturbation of host defenses"/>
    <property type="evidence" value="ECO:0007669"/>
    <property type="project" value="InterPro"/>
</dbReference>
<organism evidence="1">
    <name type="scientific">Amblyomma aureolatum</name>
    <dbReference type="NCBI Taxonomy" id="187763"/>
    <lineage>
        <taxon>Eukaryota</taxon>
        <taxon>Metazoa</taxon>
        <taxon>Ecdysozoa</taxon>
        <taxon>Arthropoda</taxon>
        <taxon>Chelicerata</taxon>
        <taxon>Arachnida</taxon>
        <taxon>Acari</taxon>
        <taxon>Parasitiformes</taxon>
        <taxon>Ixodida</taxon>
        <taxon>Ixodoidea</taxon>
        <taxon>Ixodidae</taxon>
        <taxon>Amblyomminae</taxon>
        <taxon>Amblyomma</taxon>
    </lineage>
</organism>
<dbReference type="InterPro" id="IPR002970">
    <property type="entry name" value="Tick_his-bd"/>
</dbReference>
<accession>A0A1E1X1U8</accession>